<reference evidence="10" key="1">
    <citation type="submission" date="2017-07" db="EMBL/GenBank/DDBJ databases">
        <authorList>
            <person name="Varghese N."/>
            <person name="Submissions S."/>
        </authorList>
    </citation>
    <scope>NUCLEOTIDE SEQUENCE [LARGE SCALE GENOMIC DNA]</scope>
    <source>
        <strain evidence="10">NLAE-zl-C134</strain>
    </source>
</reference>
<evidence type="ECO:0000313" key="9">
    <source>
        <dbReference type="EMBL" id="SUQ12977.1"/>
    </source>
</evidence>
<feature type="transmembrane region" description="Helical" evidence="7">
    <location>
        <begin position="666"/>
        <end position="686"/>
    </location>
</feature>
<dbReference type="InterPro" id="IPR003838">
    <property type="entry name" value="ABC3_permease_C"/>
</dbReference>
<dbReference type="GO" id="GO:0005886">
    <property type="term" value="C:plasma membrane"/>
    <property type="evidence" value="ECO:0007669"/>
    <property type="project" value="UniProtKB-SubCell"/>
</dbReference>
<evidence type="ECO:0000256" key="2">
    <source>
        <dbReference type="ARBA" id="ARBA00022475"/>
    </source>
</evidence>
<keyword evidence="3 7" id="KW-0812">Transmembrane</keyword>
<gene>
    <name evidence="9" type="ORF">SAMN05216529_102194</name>
</gene>
<evidence type="ECO:0000259" key="8">
    <source>
        <dbReference type="Pfam" id="PF02687"/>
    </source>
</evidence>
<feature type="domain" description="ABC3 transporter permease C-terminal" evidence="8">
    <location>
        <begin position="499"/>
        <end position="612"/>
    </location>
</feature>
<evidence type="ECO:0000256" key="3">
    <source>
        <dbReference type="ARBA" id="ARBA00022692"/>
    </source>
</evidence>
<name>A0A316A0Q1_9FIRM</name>
<dbReference type="Pfam" id="PF02687">
    <property type="entry name" value="FtsX"/>
    <property type="match status" value="2"/>
</dbReference>
<organism evidence="9 10">
    <name type="scientific">Faecalicatena contorta</name>
    <dbReference type="NCBI Taxonomy" id="39482"/>
    <lineage>
        <taxon>Bacteria</taxon>
        <taxon>Bacillati</taxon>
        <taxon>Bacillota</taxon>
        <taxon>Clostridia</taxon>
        <taxon>Lachnospirales</taxon>
        <taxon>Lachnospiraceae</taxon>
        <taxon>Faecalicatena</taxon>
    </lineage>
</organism>
<feature type="transmembrane region" description="Helical" evidence="7">
    <location>
        <begin position="591"/>
        <end position="614"/>
    </location>
</feature>
<comment type="subcellular location">
    <subcellularLocation>
        <location evidence="1">Cell membrane</location>
        <topology evidence="1">Multi-pass membrane protein</topology>
    </subcellularLocation>
</comment>
<dbReference type="PANTHER" id="PTHR30287">
    <property type="entry name" value="MEMBRANE COMPONENT OF PREDICTED ABC SUPERFAMILY METABOLITE UPTAKE TRANSPORTER"/>
    <property type="match status" value="1"/>
</dbReference>
<sequence>MSKKALRKDFYMEIRRSLGRFLSIFFIVAIGVAFFSGIRSTEPDMRLSGDAYFDSKDLMDIKVVSTLGLTEDDLEAMKKVDGIEKVEAGYSVDALCTVKDSREVVHIFSLLPSMNKVTVEEGRMPEAADECLVDVDFLSGSGYKIGDKITFLSGTEEDIKDTLKKDTFTIVGAASSPGYISFQRGSSTIGTGVVSGFVCVPEDSFDMEVYTELYASVDGAKELTAFTDAYDDKVEGIIDKVEEIRKERQEARYQEIVDEAEDKLDDAKKELADSKAEANKKLEDARVQLENGRKQIEDARAEIANGYARLEDSRNQLIQKQDEVTLGYEELNAQLNVLNENINELNRAKEQYDALAASGLSDEQTQQTLQFMYAQITEGEAQIEAARTQLDGAKSQLDDGQRQINDGWGQMERAQAELASGEAKLASKEQELNDAQKEYEDGKAEADSKIADGEKKIRDAEDDISKIEHAKWYISDRSHLPEYTSYGDNADRIKAIGKVFPALFFLVAALISLTTMTRMVEEHRTQIGTLKALGYERHSIAAKYIGYASLATVGGSIFGMLVGEKILPYIIITAYGILYRHMDVVLIPYNLYYGLAATLAALACTLLATIFSCFNELRQQAAELMRPPTPKQGKRVFMERIPFLWKRLNFIWKATVRNLIRYKKRFFMTVFGIGGCMALLLVGFGLKDSIFDIALLQYSEIQLYDGNIILNEDASEEEKEESFNELTSDNRVESTAKNLLQQVEVSHGKTTKDVYMNVPENVKTFSDFTVFQNRITKEHYELSDSGIILTEKMAKMLDVKEGDSITIKDDVKGELEVKVESICENYLGHSLYMSAEYYEQLYEKVPEYNSVYYKMKADKMNDLEKVGESILESKGALSVSYTNDIQAQLDDMLGSLNIVLVVLVISAGMLAFVVLYNLNNINITERQRELATLKVLGFYDNEVSAYVYRENIILTIVGSLAGILMGRILHQFVIVTVEIDSTMFGRNIDFSSFVYSFLITMGFSFFVNGVMYFKLRRIDMVESLKSVE</sequence>
<evidence type="ECO:0000256" key="4">
    <source>
        <dbReference type="ARBA" id="ARBA00022989"/>
    </source>
</evidence>
<accession>A0A316A0Q1</accession>
<feature type="transmembrane region" description="Helical" evidence="7">
    <location>
        <begin position="952"/>
        <end position="973"/>
    </location>
</feature>
<evidence type="ECO:0000256" key="6">
    <source>
        <dbReference type="SAM" id="Coils"/>
    </source>
</evidence>
<feature type="coiled-coil region" evidence="6">
    <location>
        <begin position="234"/>
        <end position="470"/>
    </location>
</feature>
<dbReference type="Gene3D" id="1.10.287.620">
    <property type="entry name" value="Helix Hairpins"/>
    <property type="match status" value="1"/>
</dbReference>
<dbReference type="AlphaFoldDB" id="A0A316A0Q1"/>
<feature type="transmembrane region" description="Helical" evidence="7">
    <location>
        <begin position="21"/>
        <end position="38"/>
    </location>
</feature>
<dbReference type="PANTHER" id="PTHR30287:SF1">
    <property type="entry name" value="INNER MEMBRANE PROTEIN"/>
    <property type="match status" value="1"/>
</dbReference>
<keyword evidence="6" id="KW-0175">Coiled coil</keyword>
<evidence type="ECO:0000256" key="1">
    <source>
        <dbReference type="ARBA" id="ARBA00004651"/>
    </source>
</evidence>
<feature type="domain" description="ABC3 transporter permease C-terminal" evidence="8">
    <location>
        <begin position="902"/>
        <end position="1019"/>
    </location>
</feature>
<dbReference type="Proteomes" id="UP000254051">
    <property type="component" value="Unassembled WGS sequence"/>
</dbReference>
<keyword evidence="4 7" id="KW-1133">Transmembrane helix</keyword>
<feature type="transmembrane region" description="Helical" evidence="7">
    <location>
        <begin position="541"/>
        <end position="562"/>
    </location>
</feature>
<keyword evidence="10" id="KW-1185">Reference proteome</keyword>
<proteinExistence type="predicted"/>
<dbReference type="OrthoDB" id="5137249at2"/>
<keyword evidence="2" id="KW-1003">Cell membrane</keyword>
<protein>
    <submittedName>
        <fullName evidence="9">Putative ABC transport system permease protein</fullName>
    </submittedName>
</protein>
<dbReference type="InterPro" id="IPR038766">
    <property type="entry name" value="Membrane_comp_ABC_pdt"/>
</dbReference>
<evidence type="ECO:0000256" key="5">
    <source>
        <dbReference type="ARBA" id="ARBA00023136"/>
    </source>
</evidence>
<keyword evidence="5 7" id="KW-0472">Membrane</keyword>
<evidence type="ECO:0000256" key="7">
    <source>
        <dbReference type="SAM" id="Phobius"/>
    </source>
</evidence>
<evidence type="ECO:0000313" key="10">
    <source>
        <dbReference type="Proteomes" id="UP000254051"/>
    </source>
</evidence>
<feature type="transmembrane region" description="Helical" evidence="7">
    <location>
        <begin position="898"/>
        <end position="918"/>
    </location>
</feature>
<feature type="transmembrane region" description="Helical" evidence="7">
    <location>
        <begin position="993"/>
        <end position="1013"/>
    </location>
</feature>
<feature type="transmembrane region" description="Helical" evidence="7">
    <location>
        <begin position="499"/>
        <end position="520"/>
    </location>
</feature>
<dbReference type="EMBL" id="UHJJ01000002">
    <property type="protein sequence ID" value="SUQ12977.1"/>
    <property type="molecule type" value="Genomic_DNA"/>
</dbReference>